<sequence length="214" mass="23544">MMNFGIFVAFAVCATFGLVESRRGEARSNFQCPSCSEVGENAENDCETNIEMKDCKQSDPLCLLFIQYKDTGRKYRRFCASKKAYDQIKNCKACAVGMCSTTGCKAEVTELPPAPTSVPVGSFMCPFCNGRGENALSNCDKEISYNTCNDANDAYAGEMVKDPVCAVFTRQTKVGFAARFCLSREDYNEKALTCKSEEGCESAMCDQPRCKAEL</sequence>
<keyword evidence="3" id="KW-1185">Reference proteome</keyword>
<name>A0A9W9YI65_9CNID</name>
<dbReference type="Proteomes" id="UP001163046">
    <property type="component" value="Unassembled WGS sequence"/>
</dbReference>
<comment type="caution">
    <text evidence="2">The sequence shown here is derived from an EMBL/GenBank/DDBJ whole genome shotgun (WGS) entry which is preliminary data.</text>
</comment>
<dbReference type="EMBL" id="MU827366">
    <property type="protein sequence ID" value="KAJ7351085.1"/>
    <property type="molecule type" value="Genomic_DNA"/>
</dbReference>
<evidence type="ECO:0008006" key="4">
    <source>
        <dbReference type="Google" id="ProtNLM"/>
    </source>
</evidence>
<evidence type="ECO:0000313" key="2">
    <source>
        <dbReference type="EMBL" id="KAJ7351085.1"/>
    </source>
</evidence>
<feature type="signal peptide" evidence="1">
    <location>
        <begin position="1"/>
        <end position="21"/>
    </location>
</feature>
<reference evidence="2" key="1">
    <citation type="submission" date="2023-01" db="EMBL/GenBank/DDBJ databases">
        <title>Genome assembly of the deep-sea coral Lophelia pertusa.</title>
        <authorList>
            <person name="Herrera S."/>
            <person name="Cordes E."/>
        </authorList>
    </citation>
    <scope>NUCLEOTIDE SEQUENCE</scope>
    <source>
        <strain evidence="2">USNM1676648</strain>
        <tissue evidence="2">Polyp</tissue>
    </source>
</reference>
<keyword evidence="1" id="KW-0732">Signal</keyword>
<proteinExistence type="predicted"/>
<organism evidence="2 3">
    <name type="scientific">Desmophyllum pertusum</name>
    <dbReference type="NCBI Taxonomy" id="174260"/>
    <lineage>
        <taxon>Eukaryota</taxon>
        <taxon>Metazoa</taxon>
        <taxon>Cnidaria</taxon>
        <taxon>Anthozoa</taxon>
        <taxon>Hexacorallia</taxon>
        <taxon>Scleractinia</taxon>
        <taxon>Caryophylliina</taxon>
        <taxon>Caryophylliidae</taxon>
        <taxon>Desmophyllum</taxon>
    </lineage>
</organism>
<dbReference type="AlphaFoldDB" id="A0A9W9YI65"/>
<accession>A0A9W9YI65</accession>
<feature type="chain" id="PRO_5040781686" description="Sodefrin-like factor" evidence="1">
    <location>
        <begin position="22"/>
        <end position="214"/>
    </location>
</feature>
<evidence type="ECO:0000256" key="1">
    <source>
        <dbReference type="SAM" id="SignalP"/>
    </source>
</evidence>
<gene>
    <name evidence="2" type="ORF">OS493_036900</name>
</gene>
<protein>
    <recommendedName>
        <fullName evidence="4">Sodefrin-like factor</fullName>
    </recommendedName>
</protein>
<evidence type="ECO:0000313" key="3">
    <source>
        <dbReference type="Proteomes" id="UP001163046"/>
    </source>
</evidence>